<dbReference type="Proteomes" id="UP001589758">
    <property type="component" value="Unassembled WGS sequence"/>
</dbReference>
<evidence type="ECO:0000313" key="1">
    <source>
        <dbReference type="EMBL" id="MFC0179758.1"/>
    </source>
</evidence>
<organism evidence="1 2">
    <name type="scientific">Thorsellia kenyensis</name>
    <dbReference type="NCBI Taxonomy" id="1549888"/>
    <lineage>
        <taxon>Bacteria</taxon>
        <taxon>Pseudomonadati</taxon>
        <taxon>Pseudomonadota</taxon>
        <taxon>Gammaproteobacteria</taxon>
        <taxon>Enterobacterales</taxon>
        <taxon>Thorselliaceae</taxon>
        <taxon>Thorsellia</taxon>
    </lineage>
</organism>
<reference evidence="1 2" key="1">
    <citation type="submission" date="2024-09" db="EMBL/GenBank/DDBJ databases">
        <authorList>
            <person name="Sun Q."/>
            <person name="Mori K."/>
        </authorList>
    </citation>
    <scope>NUCLEOTIDE SEQUENCE [LARGE SCALE GENOMIC DNA]</scope>
    <source>
        <strain evidence="1 2">CCM 8545</strain>
    </source>
</reference>
<keyword evidence="2" id="KW-1185">Reference proteome</keyword>
<dbReference type="Gene3D" id="2.60.200.60">
    <property type="match status" value="1"/>
</dbReference>
<evidence type="ECO:0000313" key="2">
    <source>
        <dbReference type="Proteomes" id="UP001589758"/>
    </source>
</evidence>
<dbReference type="Pfam" id="PF05488">
    <property type="entry name" value="PAAR_motif"/>
    <property type="match status" value="1"/>
</dbReference>
<accession>A0ABV6CET1</accession>
<name>A0ABV6CET1_9GAMM</name>
<sequence>MRTIVEGKKIILVGDTTNTGGKVLDGSSLANHVQKIARKGDRFFCPVCKITGQISEGSSLMNIEGIEVALEDHKVVCGCPNGCKLIAVE</sequence>
<protein>
    <submittedName>
        <fullName evidence="1">PAAR domain-containing protein</fullName>
    </submittedName>
</protein>
<dbReference type="CDD" id="cd14744">
    <property type="entry name" value="PAAR_CT_2"/>
    <property type="match status" value="1"/>
</dbReference>
<dbReference type="EMBL" id="JBHLXE010000072">
    <property type="protein sequence ID" value="MFC0179758.1"/>
    <property type="molecule type" value="Genomic_DNA"/>
</dbReference>
<comment type="caution">
    <text evidence="1">The sequence shown here is derived from an EMBL/GenBank/DDBJ whole genome shotgun (WGS) entry which is preliminary data.</text>
</comment>
<dbReference type="InterPro" id="IPR008727">
    <property type="entry name" value="PAAR_motif"/>
</dbReference>
<proteinExistence type="predicted"/>
<dbReference type="RefSeq" id="WP_385876865.1">
    <property type="nucleotide sequence ID" value="NZ_JBHLXE010000072.1"/>
</dbReference>
<gene>
    <name evidence="1" type="ORF">ACFFIT_06620</name>
</gene>